<sequence length="114" mass="12630">MKSRCTPQAQGGGLKGRILTKLRRVLDRLGLNLDSAPRTQQKSVSWKGRVTRLVPLKALKLLCKMGLAAKAKAKARVGKESLSLSLNLSLNLTLNLKINLNRRLARALRRHLAK</sequence>
<proteinExistence type="predicted"/>
<protein>
    <submittedName>
        <fullName evidence="1">LO1c</fullName>
    </submittedName>
</protein>
<dbReference type="EMBL" id="BK011017">
    <property type="protein sequence ID" value="DAC81162.1"/>
    <property type="molecule type" value="Genomic_DNA"/>
</dbReference>
<accession>A0A6F9FCR1</accession>
<reference evidence="1" key="1">
    <citation type="journal article" date="2020" name="J. ISSAAS">
        <title>Identification of Adomavirus Virion Proteins.</title>
        <authorList>
            <person name="Welch N.L."/>
            <person name="Tisza M.J."/>
            <person name="Starrett G.J."/>
            <person name="Belford A.K."/>
            <person name="Pastrana D.V."/>
            <person name="Pang Y.-Y.S."/>
            <person name="Schiller J.T."/>
            <person name="An P."/>
            <person name="Cantolupo P.G."/>
            <person name="Pipas J.M."/>
            <person name="Koda S."/>
            <person name="Subramaniam K."/>
            <person name="Waltzek T.B."/>
            <person name="Bian C."/>
            <person name="Shi Q."/>
            <person name="Ruan Z."/>
            <person name="Ng T.F.F."/>
            <person name="Buck C.B."/>
        </authorList>
    </citation>
    <scope>NUCLEOTIDE SEQUENCE</scope>
    <source>
        <strain evidence="1">4332</strain>
    </source>
</reference>
<evidence type="ECO:0000313" key="1">
    <source>
        <dbReference type="EMBL" id="DAC81162.1"/>
    </source>
</evidence>
<name>A0A6F9FCR1_9VIRU</name>
<organism evidence="1">
    <name type="scientific">Carp adomavirus</name>
    <dbReference type="NCBI Taxonomy" id="2609874"/>
    <lineage>
        <taxon>Viruses</taxon>
        <taxon>Adomaviruses</taxon>
    </lineage>
</organism>